<dbReference type="SUPFAM" id="SSF51445">
    <property type="entry name" value="(Trans)glycosidases"/>
    <property type="match status" value="1"/>
</dbReference>
<gene>
    <name evidence="3" type="ORF">SAMN05216469_11153</name>
</gene>
<dbReference type="InterPro" id="IPR002053">
    <property type="entry name" value="Glyco_hydro_25"/>
</dbReference>
<organism evidence="3 4">
    <name type="scientific">Ruminococcus albus</name>
    <dbReference type="NCBI Taxonomy" id="1264"/>
    <lineage>
        <taxon>Bacteria</taxon>
        <taxon>Bacillati</taxon>
        <taxon>Bacillota</taxon>
        <taxon>Clostridia</taxon>
        <taxon>Eubacteriales</taxon>
        <taxon>Oscillospiraceae</taxon>
        <taxon>Ruminococcus</taxon>
    </lineage>
</organism>
<keyword evidence="3" id="KW-0378">Hydrolase</keyword>
<dbReference type="Gene3D" id="3.20.20.80">
    <property type="entry name" value="Glycosidases"/>
    <property type="match status" value="1"/>
</dbReference>
<keyword evidence="2" id="KW-1133">Transmembrane helix</keyword>
<dbReference type="AlphaFoldDB" id="A0A1H7MB56"/>
<evidence type="ECO:0000256" key="2">
    <source>
        <dbReference type="SAM" id="Phobius"/>
    </source>
</evidence>
<name>A0A1H7MB56_RUMAL</name>
<comment type="similarity">
    <text evidence="1">Belongs to the glycosyl hydrolase 25 family.</text>
</comment>
<evidence type="ECO:0000313" key="3">
    <source>
        <dbReference type="EMBL" id="SEL08404.1"/>
    </source>
</evidence>
<reference evidence="3 4" key="1">
    <citation type="submission" date="2016-10" db="EMBL/GenBank/DDBJ databases">
        <authorList>
            <person name="de Groot N.N."/>
        </authorList>
    </citation>
    <scope>NUCLEOTIDE SEQUENCE [LARGE SCALE GENOMIC DNA]</scope>
    <source>
        <strain evidence="3 4">KH2T6</strain>
    </source>
</reference>
<dbReference type="InterPro" id="IPR017853">
    <property type="entry name" value="GH"/>
</dbReference>
<dbReference type="PROSITE" id="PS51904">
    <property type="entry name" value="GLYCOSYL_HYDROL_F25_2"/>
    <property type="match status" value="1"/>
</dbReference>
<sequence length="403" mass="47282">MENRPDNDKPKNSFRLSDEARAEIDREYMDVPDDYSNYIRPRTVVPNNIFSNYHEYNNDFEEYDDHPDRYAGDSEEYDYPYDEYEDIQDGYEDVQDEYEDIPEDYPDDLDDFDDIPDNEFAEFTEGEIPEGEEEQPPKKKKKKHWLRKLIIGVIVLCFTVIAVDIGLLFFTGHLWFNEPRKRDYPIRGPVITEKAGEVQWKRFAQQNIQICYIRATKGVSFEDKLFEQNKEGSGQSGLPTGMIHVFDPMRDGEEQADHFIEVCGGMGGRLRPVVDCDLSVFYSVLPSDEEKVADRLRAFVDKIQEEYGCTPIIKCDSDFYEKIASAKLFDDCPIWYVSEYKKVPKDVRADLWGYSSRVKFSFYENHNFLEMVVLNGGEDDYYKLTIEDADEDEEEEVEIEDTE</sequence>
<dbReference type="GO" id="GO:0016998">
    <property type="term" value="P:cell wall macromolecule catabolic process"/>
    <property type="evidence" value="ECO:0007669"/>
    <property type="project" value="InterPro"/>
</dbReference>
<evidence type="ECO:0000313" key="4">
    <source>
        <dbReference type="Proteomes" id="UP000186015"/>
    </source>
</evidence>
<dbReference type="GO" id="GO:0003796">
    <property type="term" value="F:lysozyme activity"/>
    <property type="evidence" value="ECO:0007669"/>
    <property type="project" value="InterPro"/>
</dbReference>
<dbReference type="RefSeq" id="WP_074834111.1">
    <property type="nucleotide sequence ID" value="NZ_FOAT01000011.1"/>
</dbReference>
<dbReference type="PANTHER" id="PTHR34135:SF2">
    <property type="entry name" value="LYSOZYME"/>
    <property type="match status" value="1"/>
</dbReference>
<proteinExistence type="inferred from homology"/>
<accession>A0A1H7MB56</accession>
<keyword evidence="2" id="KW-0472">Membrane</keyword>
<protein>
    <submittedName>
        <fullName evidence="3">Glycosyl hydrolases family 25</fullName>
    </submittedName>
</protein>
<dbReference type="GO" id="GO:0016052">
    <property type="term" value="P:carbohydrate catabolic process"/>
    <property type="evidence" value="ECO:0007669"/>
    <property type="project" value="TreeGrafter"/>
</dbReference>
<dbReference type="Pfam" id="PF01183">
    <property type="entry name" value="Glyco_hydro_25"/>
    <property type="match status" value="1"/>
</dbReference>
<dbReference type="GO" id="GO:0009253">
    <property type="term" value="P:peptidoglycan catabolic process"/>
    <property type="evidence" value="ECO:0007669"/>
    <property type="project" value="InterPro"/>
</dbReference>
<feature type="transmembrane region" description="Helical" evidence="2">
    <location>
        <begin position="149"/>
        <end position="176"/>
    </location>
</feature>
<dbReference type="EMBL" id="FOAT01000011">
    <property type="protein sequence ID" value="SEL08404.1"/>
    <property type="molecule type" value="Genomic_DNA"/>
</dbReference>
<keyword evidence="2" id="KW-0812">Transmembrane</keyword>
<evidence type="ECO:0000256" key="1">
    <source>
        <dbReference type="ARBA" id="ARBA00010646"/>
    </source>
</evidence>
<dbReference type="PANTHER" id="PTHR34135">
    <property type="entry name" value="LYSOZYME"/>
    <property type="match status" value="1"/>
</dbReference>
<dbReference type="Proteomes" id="UP000186015">
    <property type="component" value="Unassembled WGS sequence"/>
</dbReference>